<organism evidence="4 5">
    <name type="scientific">Dorea phocaeensis</name>
    <dbReference type="NCBI Taxonomy" id="2040291"/>
    <lineage>
        <taxon>Bacteria</taxon>
        <taxon>Bacillati</taxon>
        <taxon>Bacillota</taxon>
        <taxon>Clostridia</taxon>
        <taxon>Lachnospirales</taxon>
        <taxon>Lachnospiraceae</taxon>
        <taxon>Dorea</taxon>
    </lineage>
</organism>
<dbReference type="InterPro" id="IPR036457">
    <property type="entry name" value="PPM-type-like_dom_sf"/>
</dbReference>
<dbReference type="RefSeq" id="WP_173815015.1">
    <property type="nucleotide sequence ID" value="NZ_JAAITX010000008.1"/>
</dbReference>
<name>A0A850HMD6_9FIRM</name>
<dbReference type="SMART" id="SM00331">
    <property type="entry name" value="PP2C_SIG"/>
    <property type="match status" value="1"/>
</dbReference>
<dbReference type="Pfam" id="PF07228">
    <property type="entry name" value="SpoIIE"/>
    <property type="match status" value="1"/>
</dbReference>
<keyword evidence="5" id="KW-1185">Reference proteome</keyword>
<dbReference type="GO" id="GO:0016791">
    <property type="term" value="F:phosphatase activity"/>
    <property type="evidence" value="ECO:0007669"/>
    <property type="project" value="TreeGrafter"/>
</dbReference>
<evidence type="ECO:0000259" key="2">
    <source>
        <dbReference type="PROSITE" id="PS51746"/>
    </source>
</evidence>
<evidence type="ECO:0000313" key="5">
    <source>
        <dbReference type="Proteomes" id="UP000528555"/>
    </source>
</evidence>
<evidence type="ECO:0000313" key="6">
    <source>
        <dbReference type="Proteomes" id="UP000701680"/>
    </source>
</evidence>
<evidence type="ECO:0000256" key="1">
    <source>
        <dbReference type="ARBA" id="ARBA00022801"/>
    </source>
</evidence>
<dbReference type="AlphaFoldDB" id="A0A850HMD6"/>
<feature type="domain" description="PPM-type phosphatase" evidence="2">
    <location>
        <begin position="274"/>
        <end position="466"/>
    </location>
</feature>
<dbReference type="SUPFAM" id="SSF81606">
    <property type="entry name" value="PP2C-like"/>
    <property type="match status" value="1"/>
</dbReference>
<dbReference type="Proteomes" id="UP000701680">
    <property type="component" value="Unassembled WGS sequence"/>
</dbReference>
<proteinExistence type="predicted"/>
<reference evidence="5 6" key="1">
    <citation type="journal article" date="2020" name="Cell Host Microbe">
        <title>Functional and Genomic Variation between Human-Derived Isolates of Lachnospiraceae Reveals Inter- and Intra-Species Diversity.</title>
        <authorList>
            <person name="Sorbara M.T."/>
            <person name="Littmann E.R."/>
            <person name="Fontana E."/>
            <person name="Moody T.U."/>
            <person name="Kohout C.E."/>
            <person name="Gjonbalaj M."/>
            <person name="Eaton V."/>
            <person name="Seok R."/>
            <person name="Leiner I.M."/>
            <person name="Pamer E.G."/>
        </authorList>
    </citation>
    <scope>NUCLEOTIDE SEQUENCE [LARGE SCALE GENOMIC DNA]</scope>
    <source>
        <strain evidence="4 5">MSK.17.11</strain>
        <strain evidence="3 6">MSK.17.38</strain>
    </source>
</reference>
<accession>A0A850HMD6</accession>
<dbReference type="InterPro" id="IPR045768">
    <property type="entry name" value="SpoIIE_N"/>
</dbReference>
<gene>
    <name evidence="4" type="ORF">G5A66_10675</name>
    <name evidence="3" type="ORF">G5A75_10700</name>
</gene>
<dbReference type="EMBL" id="JAAIUO010000008">
    <property type="protein sequence ID" value="NSK15318.1"/>
    <property type="molecule type" value="Genomic_DNA"/>
</dbReference>
<dbReference type="Gene3D" id="3.60.40.10">
    <property type="entry name" value="PPM-type phosphatase domain"/>
    <property type="match status" value="1"/>
</dbReference>
<dbReference type="Pfam" id="PF19732">
    <property type="entry name" value="SpoIIE_N"/>
    <property type="match status" value="1"/>
</dbReference>
<dbReference type="InterPro" id="IPR052016">
    <property type="entry name" value="Bact_Sigma-Reg"/>
</dbReference>
<dbReference type="PANTHER" id="PTHR43156">
    <property type="entry name" value="STAGE II SPORULATION PROTEIN E-RELATED"/>
    <property type="match status" value="1"/>
</dbReference>
<evidence type="ECO:0000313" key="3">
    <source>
        <dbReference type="EMBL" id="NSK15318.1"/>
    </source>
</evidence>
<sequence length="469" mass="52251">MEAVKEKETFLNPYVIQMDKFADSLVHLSNTFVQLEPYRGTFSKEEIEEMFQRTTDRVCRGCECERRGECLGEKKIDTYQIFYEILCKVEEYGAELNVELKRKLKRQCLLAPRFLREALEVFEGGKQVLMWNQKIVRNREGYAGQLMSLAGMIKGATRELDAGIFTDDHLEKRIKSQLRKSGVRMLSVVFYMTSQGKYEIHLTVKAGKGQLIATKEMAALVGRCVGRTMVPEQGERPVVGEEYCSIACVESARFHTLQGVAKIGKGCDKISGDTFLMTDLPGGKKGIALSDGMGSGEAALQESKMVVEMLEELLEAGFPVKTAIQMMNTALAIGREEVRFSTIDVSMFDLYTGTCEFVKAGASVTFVKRAEGVEKITSSTLPIGVLQELEIDSQTLKLESGDFVIMVTDGVMDALPVGEQEELMKQFIWEAGMVNPKEFAHHILGRVLEVSGEVPSDDMTVIAVGIWNL</sequence>
<comment type="caution">
    <text evidence="4">The sequence shown here is derived from an EMBL/GenBank/DDBJ whole genome shotgun (WGS) entry which is preliminary data.</text>
</comment>
<protein>
    <submittedName>
        <fullName evidence="4">SpoIIE family protein phosphatase</fullName>
    </submittedName>
</protein>
<keyword evidence="1" id="KW-0378">Hydrolase</keyword>
<dbReference type="PANTHER" id="PTHR43156:SF2">
    <property type="entry name" value="STAGE II SPORULATION PROTEIN E"/>
    <property type="match status" value="1"/>
</dbReference>
<dbReference type="Proteomes" id="UP000528555">
    <property type="component" value="Unassembled WGS sequence"/>
</dbReference>
<dbReference type="InterPro" id="IPR001932">
    <property type="entry name" value="PPM-type_phosphatase-like_dom"/>
</dbReference>
<dbReference type="PROSITE" id="PS51746">
    <property type="entry name" value="PPM_2"/>
    <property type="match status" value="1"/>
</dbReference>
<reference evidence="4" key="2">
    <citation type="submission" date="2020-02" db="EMBL/GenBank/DDBJ databases">
        <authorList>
            <person name="Littmann E."/>
            <person name="Sorbara M."/>
        </authorList>
    </citation>
    <scope>NUCLEOTIDE SEQUENCE</scope>
    <source>
        <strain evidence="4">MSK.17.11</strain>
        <strain evidence="3">MSK.17.38</strain>
    </source>
</reference>
<evidence type="ECO:0000313" key="4">
    <source>
        <dbReference type="EMBL" id="NVH59091.1"/>
    </source>
</evidence>
<dbReference type="EMBL" id="JAAITX010000008">
    <property type="protein sequence ID" value="NVH59091.1"/>
    <property type="molecule type" value="Genomic_DNA"/>
</dbReference>